<dbReference type="Proteomes" id="UP000177369">
    <property type="component" value="Unassembled WGS sequence"/>
</dbReference>
<feature type="domain" description="Transglutaminase-like" evidence="3">
    <location>
        <begin position="354"/>
        <end position="427"/>
    </location>
</feature>
<evidence type="ECO:0000259" key="3">
    <source>
        <dbReference type="SMART" id="SM00460"/>
    </source>
</evidence>
<dbReference type="PANTHER" id="PTHR33490">
    <property type="entry name" value="BLR5614 PROTEIN-RELATED"/>
    <property type="match status" value="1"/>
</dbReference>
<comment type="caution">
    <text evidence="4">The sequence shown here is derived from an EMBL/GenBank/DDBJ whole genome shotgun (WGS) entry which is preliminary data.</text>
</comment>
<dbReference type="SUPFAM" id="SSF54001">
    <property type="entry name" value="Cysteine proteinases"/>
    <property type="match status" value="1"/>
</dbReference>
<keyword evidence="1" id="KW-1133">Transmembrane helix</keyword>
<reference evidence="4 5" key="1">
    <citation type="journal article" date="2016" name="Nat. Commun.">
        <title>Thousands of microbial genomes shed light on interconnected biogeochemical processes in an aquifer system.</title>
        <authorList>
            <person name="Anantharaman K."/>
            <person name="Brown C.T."/>
            <person name="Hug L.A."/>
            <person name="Sharon I."/>
            <person name="Castelle C.J."/>
            <person name="Probst A.J."/>
            <person name="Thomas B.C."/>
            <person name="Singh A."/>
            <person name="Wilkins M.J."/>
            <person name="Karaoz U."/>
            <person name="Brodie E.L."/>
            <person name="Williams K.H."/>
            <person name="Hubbard S.S."/>
            <person name="Banfield J.F."/>
        </authorList>
    </citation>
    <scope>NUCLEOTIDE SEQUENCE [LARGE SCALE GENOMIC DNA]</scope>
</reference>
<dbReference type="Gene3D" id="3.10.620.30">
    <property type="match status" value="1"/>
</dbReference>
<dbReference type="InterPro" id="IPR038765">
    <property type="entry name" value="Papain-like_cys_pep_sf"/>
</dbReference>
<protein>
    <recommendedName>
        <fullName evidence="3">Transglutaminase-like domain-containing protein</fullName>
    </recommendedName>
</protein>
<accession>A0A1F5GCC5</accession>
<organism evidence="4 5">
    <name type="scientific">Candidatus Curtissbacteria bacterium RIFCSPHIGHO2_02_FULL_40_16b</name>
    <dbReference type="NCBI Taxonomy" id="1797714"/>
    <lineage>
        <taxon>Bacteria</taxon>
        <taxon>Candidatus Curtissiibacteriota</taxon>
    </lineage>
</organism>
<name>A0A1F5GCC5_9BACT</name>
<feature type="signal peptide" evidence="2">
    <location>
        <begin position="1"/>
        <end position="27"/>
    </location>
</feature>
<keyword evidence="2" id="KW-0732">Signal</keyword>
<dbReference type="SMART" id="SM00460">
    <property type="entry name" value="TGc"/>
    <property type="match status" value="1"/>
</dbReference>
<evidence type="ECO:0000313" key="4">
    <source>
        <dbReference type="EMBL" id="OGD89508.1"/>
    </source>
</evidence>
<evidence type="ECO:0000256" key="1">
    <source>
        <dbReference type="SAM" id="Phobius"/>
    </source>
</evidence>
<sequence>MRILARAIFLILFMVYGLWFMVPAAHAEGEFETDYSVNYSINGEGKTSVKQDIVLKNKTPNFYADRFELKIGSTQVSDVTASDNTGVLETEIKFEDNLTTIGVVFNQKVIGTGKTLQWTLTYTSSELATKNGQIWEVSIPRLARSTDIGKYDAQVVVPRTFGPKAFAVPTPQDEITTSKSQTYLFNKDQLLESGIAMSFGEKQVFSFKLNYFLENNNVTSQIKEITLPPDNNYQQIVLEKLEPEPLDVIVDDDDNFIARYKLPARGSLDIVAEGFVEVFHKPFRKINAELTTEEKSSYVQPQRYWETDNGFIKDKANELKTAEKIYEFVVNFLSYNQDRLNQPNIFRKGAQAAIDSPQDAVCMEFTDLFIAIARAAGIPAREVTGFAYTQNERLRPLSLALNEGDILHAWPQYWDDEKGWVQIDPTWGSTSGGLDFFNKLDFNHITFTQRGKSSTNPVPPGAFKRSAQTSQKTVFVEFAQDLPQATINPELSFDAPQKALSGIPTKVGASVKNSGSTTIYNQNLALATSILKSSGESNYEIKMLPPFAKRVFDFRLTNGNLLLKGNDTLVLSYAGSEISKPISIRPFYNLFFSGTFLVSIVSVFIIIFIGFLFYKKLRKKGKIGLPLTKSS</sequence>
<gene>
    <name evidence="4" type="ORF">A3D04_00330</name>
</gene>
<dbReference type="EMBL" id="MFBD01000001">
    <property type="protein sequence ID" value="OGD89508.1"/>
    <property type="molecule type" value="Genomic_DNA"/>
</dbReference>
<evidence type="ECO:0000256" key="2">
    <source>
        <dbReference type="SAM" id="SignalP"/>
    </source>
</evidence>
<feature type="chain" id="PRO_5009518729" description="Transglutaminase-like domain-containing protein" evidence="2">
    <location>
        <begin position="28"/>
        <end position="631"/>
    </location>
</feature>
<keyword evidence="1" id="KW-0472">Membrane</keyword>
<keyword evidence="1" id="KW-0812">Transmembrane</keyword>
<evidence type="ECO:0000313" key="5">
    <source>
        <dbReference type="Proteomes" id="UP000177369"/>
    </source>
</evidence>
<dbReference type="STRING" id="1797714.A3D04_00330"/>
<dbReference type="InterPro" id="IPR002931">
    <property type="entry name" value="Transglutaminase-like"/>
</dbReference>
<dbReference type="PANTHER" id="PTHR33490:SF6">
    <property type="entry name" value="SLL1049 PROTEIN"/>
    <property type="match status" value="1"/>
</dbReference>
<proteinExistence type="predicted"/>
<dbReference type="AlphaFoldDB" id="A0A1F5GCC5"/>
<dbReference type="Pfam" id="PF01841">
    <property type="entry name" value="Transglut_core"/>
    <property type="match status" value="1"/>
</dbReference>
<feature type="transmembrane region" description="Helical" evidence="1">
    <location>
        <begin position="590"/>
        <end position="614"/>
    </location>
</feature>